<dbReference type="InterPro" id="IPR036259">
    <property type="entry name" value="MFS_trans_sf"/>
</dbReference>
<gene>
    <name evidence="5" type="ORF">PGLA1383_LOCUS7155</name>
</gene>
<keyword evidence="4" id="KW-0472">Membrane</keyword>
<evidence type="ECO:0000313" key="5">
    <source>
        <dbReference type="EMBL" id="CAE8588353.1"/>
    </source>
</evidence>
<reference evidence="5" key="1">
    <citation type="submission" date="2021-02" db="EMBL/GenBank/DDBJ databases">
        <authorList>
            <person name="Dougan E. K."/>
            <person name="Rhodes N."/>
            <person name="Thang M."/>
            <person name="Chan C."/>
        </authorList>
    </citation>
    <scope>NUCLEOTIDE SEQUENCE</scope>
</reference>
<dbReference type="PANTHER" id="PTHR11662:SF399">
    <property type="entry name" value="FI19708P1-RELATED"/>
    <property type="match status" value="1"/>
</dbReference>
<keyword evidence="3" id="KW-1133">Transmembrane helix</keyword>
<dbReference type="EMBL" id="CAJNNV010003090">
    <property type="protein sequence ID" value="CAE8588353.1"/>
    <property type="molecule type" value="Genomic_DNA"/>
</dbReference>
<dbReference type="Proteomes" id="UP000654075">
    <property type="component" value="Unassembled WGS sequence"/>
</dbReference>
<protein>
    <recommendedName>
        <fullName evidence="7">Major facilitator superfamily (MFS) profile domain-containing protein</fullName>
    </recommendedName>
</protein>
<evidence type="ECO:0000256" key="1">
    <source>
        <dbReference type="ARBA" id="ARBA00004141"/>
    </source>
</evidence>
<evidence type="ECO:0000313" key="6">
    <source>
        <dbReference type="Proteomes" id="UP000654075"/>
    </source>
</evidence>
<dbReference type="GO" id="GO:0016020">
    <property type="term" value="C:membrane"/>
    <property type="evidence" value="ECO:0007669"/>
    <property type="project" value="UniProtKB-SubCell"/>
</dbReference>
<dbReference type="PANTHER" id="PTHR11662">
    <property type="entry name" value="SOLUTE CARRIER FAMILY 17"/>
    <property type="match status" value="1"/>
</dbReference>
<evidence type="ECO:0000256" key="4">
    <source>
        <dbReference type="ARBA" id="ARBA00023136"/>
    </source>
</evidence>
<sequence>KSFTVSGFLLAGAVLLPVYQFRLHSPWVTTFLFSAANAFFGLAPSGFKANYLDITEQYVGIISGYGNTLGTVASWVGPQLVAMILQNTGSWDLVLLTVAAANVLAALNYMMHATVTPIEQAVGARDASEKTGQVPCLHRKRWRLASLLTGKR</sequence>
<evidence type="ECO:0008006" key="7">
    <source>
        <dbReference type="Google" id="ProtNLM"/>
    </source>
</evidence>
<evidence type="ECO:0000256" key="2">
    <source>
        <dbReference type="ARBA" id="ARBA00022692"/>
    </source>
</evidence>
<keyword evidence="2" id="KW-0812">Transmembrane</keyword>
<keyword evidence="6" id="KW-1185">Reference proteome</keyword>
<accession>A0A813DQ85</accession>
<organism evidence="5 6">
    <name type="scientific">Polarella glacialis</name>
    <name type="common">Dinoflagellate</name>
    <dbReference type="NCBI Taxonomy" id="89957"/>
    <lineage>
        <taxon>Eukaryota</taxon>
        <taxon>Sar</taxon>
        <taxon>Alveolata</taxon>
        <taxon>Dinophyceae</taxon>
        <taxon>Suessiales</taxon>
        <taxon>Suessiaceae</taxon>
        <taxon>Polarella</taxon>
    </lineage>
</organism>
<proteinExistence type="predicted"/>
<comment type="subcellular location">
    <subcellularLocation>
        <location evidence="1">Membrane</location>
        <topology evidence="1">Multi-pass membrane protein</topology>
    </subcellularLocation>
</comment>
<dbReference type="InterPro" id="IPR050382">
    <property type="entry name" value="MFS_Na/Anion_cotransporter"/>
</dbReference>
<comment type="caution">
    <text evidence="5">The sequence shown here is derived from an EMBL/GenBank/DDBJ whole genome shotgun (WGS) entry which is preliminary data.</text>
</comment>
<dbReference type="SUPFAM" id="SSF103473">
    <property type="entry name" value="MFS general substrate transporter"/>
    <property type="match status" value="1"/>
</dbReference>
<feature type="non-terminal residue" evidence="5">
    <location>
        <position position="1"/>
    </location>
</feature>
<evidence type="ECO:0000256" key="3">
    <source>
        <dbReference type="ARBA" id="ARBA00022989"/>
    </source>
</evidence>
<dbReference type="OrthoDB" id="2250022at2759"/>
<dbReference type="AlphaFoldDB" id="A0A813DQ85"/>
<name>A0A813DQ85_POLGL</name>